<dbReference type="PANTHER" id="PTHR42760:SF133">
    <property type="entry name" value="3-OXOACYL-[ACYL-CARRIER-PROTEIN] REDUCTASE"/>
    <property type="match status" value="1"/>
</dbReference>
<dbReference type="PRINTS" id="PR00081">
    <property type="entry name" value="GDHRDH"/>
</dbReference>
<dbReference type="PRINTS" id="PR00080">
    <property type="entry name" value="SDRFAMILY"/>
</dbReference>
<dbReference type="PANTHER" id="PTHR42760">
    <property type="entry name" value="SHORT-CHAIN DEHYDROGENASES/REDUCTASES FAMILY MEMBER"/>
    <property type="match status" value="1"/>
</dbReference>
<dbReference type="PROSITE" id="PS00061">
    <property type="entry name" value="ADH_SHORT"/>
    <property type="match status" value="1"/>
</dbReference>
<dbReference type="Proteomes" id="UP001320876">
    <property type="component" value="Unassembled WGS sequence"/>
</dbReference>
<dbReference type="InterPro" id="IPR020904">
    <property type="entry name" value="Sc_DH/Rdtase_CS"/>
</dbReference>
<protein>
    <submittedName>
        <fullName evidence="3">SDR family oxidoreductase</fullName>
    </submittedName>
</protein>
<reference evidence="3 4" key="1">
    <citation type="submission" date="2022-10" db="EMBL/GenBank/DDBJ databases">
        <title>Luteolibacter arcticus strain CCTCC AB 2014275, whole genome shotgun sequencing project.</title>
        <authorList>
            <person name="Zhao G."/>
            <person name="Shen L."/>
        </authorList>
    </citation>
    <scope>NUCLEOTIDE SEQUENCE [LARGE SCALE GENOMIC DNA]</scope>
    <source>
        <strain evidence="3 4">CCTCC AB 2014275</strain>
    </source>
</reference>
<organism evidence="3 4">
    <name type="scientific">Luteolibacter arcticus</name>
    <dbReference type="NCBI Taxonomy" id="1581411"/>
    <lineage>
        <taxon>Bacteria</taxon>
        <taxon>Pseudomonadati</taxon>
        <taxon>Verrucomicrobiota</taxon>
        <taxon>Verrucomicrobiia</taxon>
        <taxon>Verrucomicrobiales</taxon>
        <taxon>Verrucomicrobiaceae</taxon>
        <taxon>Luteolibacter</taxon>
    </lineage>
</organism>
<comment type="caution">
    <text evidence="3">The sequence shown here is derived from an EMBL/GenBank/DDBJ whole genome shotgun (WGS) entry which is preliminary data.</text>
</comment>
<comment type="similarity">
    <text evidence="1">Belongs to the short-chain dehydrogenases/reductases (SDR) family.</text>
</comment>
<dbReference type="NCBIfam" id="NF005095">
    <property type="entry name" value="PRK06523.1"/>
    <property type="match status" value="1"/>
</dbReference>
<dbReference type="InterPro" id="IPR002347">
    <property type="entry name" value="SDR_fam"/>
</dbReference>
<keyword evidence="2" id="KW-0560">Oxidoreductase</keyword>
<gene>
    <name evidence="3" type="ORF">OKA05_27740</name>
</gene>
<evidence type="ECO:0000256" key="2">
    <source>
        <dbReference type="ARBA" id="ARBA00023002"/>
    </source>
</evidence>
<dbReference type="Gene3D" id="3.40.50.720">
    <property type="entry name" value="NAD(P)-binding Rossmann-like Domain"/>
    <property type="match status" value="1"/>
</dbReference>
<name>A0ABT3GSC6_9BACT</name>
<evidence type="ECO:0000313" key="3">
    <source>
        <dbReference type="EMBL" id="MCW1926375.1"/>
    </source>
</evidence>
<evidence type="ECO:0000313" key="4">
    <source>
        <dbReference type="Proteomes" id="UP001320876"/>
    </source>
</evidence>
<evidence type="ECO:0000256" key="1">
    <source>
        <dbReference type="ARBA" id="ARBA00006484"/>
    </source>
</evidence>
<sequence length="268" mass="27898">MKTEQPNFPIAPEEFAGRLVFVTGGTKGAGEAMVRRFAAGGATVITTARQAPEDPGFPASVITGDLATAEGAADVAAQITETFGVPDILVHNLGGSDSPGGGFAALTDNMWMKELNQNLLAAVRLDRAFVPAMLERQSGVVIHISSIQRLLPLHESTTAYAAAKAALTTYSKALSKEVGPKGVRVTAVSPGWIKTDNTAAFLQRLADSGGITTEQAQQNVMAALGGIPLGRPAWPWEVAELVAFLASDRAASIQGTEYIIDGGTIPTI</sequence>
<proteinExistence type="inferred from homology"/>
<dbReference type="SUPFAM" id="SSF51735">
    <property type="entry name" value="NAD(P)-binding Rossmann-fold domains"/>
    <property type="match status" value="1"/>
</dbReference>
<dbReference type="Pfam" id="PF13561">
    <property type="entry name" value="adh_short_C2"/>
    <property type="match status" value="1"/>
</dbReference>
<keyword evidence="4" id="KW-1185">Reference proteome</keyword>
<accession>A0ABT3GSC6</accession>
<dbReference type="InterPro" id="IPR036291">
    <property type="entry name" value="NAD(P)-bd_dom_sf"/>
</dbReference>
<dbReference type="RefSeq" id="WP_264490483.1">
    <property type="nucleotide sequence ID" value="NZ_JAPDDT010000025.1"/>
</dbReference>
<dbReference type="EMBL" id="JAPDDT010000025">
    <property type="protein sequence ID" value="MCW1926375.1"/>
    <property type="molecule type" value="Genomic_DNA"/>
</dbReference>